<dbReference type="EMBL" id="KL197761">
    <property type="protein sequence ID" value="KDQ50359.1"/>
    <property type="molecule type" value="Genomic_DNA"/>
</dbReference>
<dbReference type="STRING" id="933084.A0A067P6E7"/>
<accession>A0A067P6E7</accession>
<name>A0A067P6E7_9AGAM</name>
<dbReference type="Proteomes" id="UP000027265">
    <property type="component" value="Unassembled WGS sequence"/>
</dbReference>
<protein>
    <submittedName>
        <fullName evidence="1">Uncharacterized protein</fullName>
    </submittedName>
</protein>
<reference evidence="2" key="1">
    <citation type="journal article" date="2014" name="Proc. Natl. Acad. Sci. U.S.A.">
        <title>Extensive sampling of basidiomycete genomes demonstrates inadequacy of the white-rot/brown-rot paradigm for wood decay fungi.</title>
        <authorList>
            <person name="Riley R."/>
            <person name="Salamov A.A."/>
            <person name="Brown D.W."/>
            <person name="Nagy L.G."/>
            <person name="Floudas D."/>
            <person name="Held B.W."/>
            <person name="Levasseur A."/>
            <person name="Lombard V."/>
            <person name="Morin E."/>
            <person name="Otillar R."/>
            <person name="Lindquist E.A."/>
            <person name="Sun H."/>
            <person name="LaButti K.M."/>
            <person name="Schmutz J."/>
            <person name="Jabbour D."/>
            <person name="Luo H."/>
            <person name="Baker S.E."/>
            <person name="Pisabarro A.G."/>
            <person name="Walton J.D."/>
            <person name="Blanchette R.A."/>
            <person name="Henrissat B."/>
            <person name="Martin F."/>
            <person name="Cullen D."/>
            <person name="Hibbett D.S."/>
            <person name="Grigoriev I.V."/>
        </authorList>
    </citation>
    <scope>NUCLEOTIDE SEQUENCE [LARGE SCALE GENOMIC DNA]</scope>
    <source>
        <strain evidence="2">MUCL 33604</strain>
    </source>
</reference>
<proteinExistence type="predicted"/>
<organism evidence="1 2">
    <name type="scientific">Jaapia argillacea MUCL 33604</name>
    <dbReference type="NCBI Taxonomy" id="933084"/>
    <lineage>
        <taxon>Eukaryota</taxon>
        <taxon>Fungi</taxon>
        <taxon>Dikarya</taxon>
        <taxon>Basidiomycota</taxon>
        <taxon>Agaricomycotina</taxon>
        <taxon>Agaricomycetes</taxon>
        <taxon>Agaricomycetidae</taxon>
        <taxon>Jaapiales</taxon>
        <taxon>Jaapiaceae</taxon>
        <taxon>Jaapia</taxon>
    </lineage>
</organism>
<sequence length="431" mass="48569">MTFVDPKRKYPMMGAPEGFELLYDRERVPKRPRMDSATTFSRGKVEISGCCRHIQKLRSKPHEQFAIVNGQLSEKEEREHYWGDLVKLNPINRCLSRILAVLQTHTTFRLHHLVRKRRRRVTQLLVSIDTTQTTRLTIPPSPLRRPTHLQMTVMVHSFYPINGSLRATMWEGDRTLVDVWDTKYLRQTMTLLGDLDRLEVEFGYIYGCHHARQSTFLLDWDLQMAPTQYAHLIKPRLTADKFVPVNGITGASRSPIPNLRELSSAEVVVGSPETPASVPVASSPMCLPPQPQPHAIMIPNGFHVPAVNGYPTLLDGSPIQWMANIQSVFAALAGQVFIVSTNGRHLPPRPGPYMCHVMLVRASTRLWVICDEPEATIAMEFAPIAFTLCQRRGPCRRVDGLMLARVSLTALLLFLRAPSANGVWGGVAMMA</sequence>
<dbReference type="AlphaFoldDB" id="A0A067P6E7"/>
<gene>
    <name evidence="1" type="ORF">JAAARDRAFT_200038</name>
</gene>
<evidence type="ECO:0000313" key="2">
    <source>
        <dbReference type="Proteomes" id="UP000027265"/>
    </source>
</evidence>
<dbReference type="InParanoid" id="A0A067P6E7"/>
<dbReference type="HOGENOM" id="CLU_636246_0_0_1"/>
<keyword evidence="2" id="KW-1185">Reference proteome</keyword>
<evidence type="ECO:0000313" key="1">
    <source>
        <dbReference type="EMBL" id="KDQ50359.1"/>
    </source>
</evidence>